<proteinExistence type="predicted"/>
<name>A0A2S0HX59_9FLAO</name>
<sequence length="121" mass="14403">MQLLFVYNANAGRANAVLDSMHKILSPSTYDCKLCELTFGAFTERNIWKEFRKNSNVNMRFLHKDEFKKEFRSKWLPKYNFPVVLIQNENKLELFITSEEFEALHSPQVLIKLIQDRLPLY</sequence>
<gene>
    <name evidence="1" type="ORF">C5O00_08490</name>
</gene>
<reference evidence="1 2" key="1">
    <citation type="submission" date="2018-02" db="EMBL/GenBank/DDBJ databases">
        <title>Genomic analysis of the strain RR4-38 isolated from a seawater recirculating aquaculture system.</title>
        <authorList>
            <person name="Kim Y.-S."/>
            <person name="Jang Y.H."/>
            <person name="Kim K.-H."/>
        </authorList>
    </citation>
    <scope>NUCLEOTIDE SEQUENCE [LARGE SCALE GENOMIC DNA]</scope>
    <source>
        <strain evidence="1 2">RR4-38</strain>
    </source>
</reference>
<dbReference type="Proteomes" id="UP000238442">
    <property type="component" value="Chromosome"/>
</dbReference>
<dbReference type="OrthoDB" id="572467at2"/>
<organism evidence="1 2">
    <name type="scientific">Pukyongia salina</name>
    <dbReference type="NCBI Taxonomy" id="2094025"/>
    <lineage>
        <taxon>Bacteria</taxon>
        <taxon>Pseudomonadati</taxon>
        <taxon>Bacteroidota</taxon>
        <taxon>Flavobacteriia</taxon>
        <taxon>Flavobacteriales</taxon>
        <taxon>Flavobacteriaceae</taxon>
        <taxon>Pukyongia</taxon>
    </lineage>
</organism>
<accession>A0A2S0HX59</accession>
<dbReference type="KEGG" id="aue:C5O00_08490"/>
<keyword evidence="2" id="KW-1185">Reference proteome</keyword>
<evidence type="ECO:0000313" key="1">
    <source>
        <dbReference type="EMBL" id="AVI51210.1"/>
    </source>
</evidence>
<dbReference type="EMBL" id="CP027062">
    <property type="protein sequence ID" value="AVI51210.1"/>
    <property type="molecule type" value="Genomic_DNA"/>
</dbReference>
<evidence type="ECO:0000313" key="2">
    <source>
        <dbReference type="Proteomes" id="UP000238442"/>
    </source>
</evidence>
<dbReference type="RefSeq" id="WP_105216451.1">
    <property type="nucleotide sequence ID" value="NZ_CP027062.1"/>
</dbReference>
<protein>
    <submittedName>
        <fullName evidence="1">GTPase</fullName>
    </submittedName>
</protein>
<dbReference type="AlphaFoldDB" id="A0A2S0HX59"/>